<evidence type="ECO:0000313" key="2">
    <source>
        <dbReference type="EMBL" id="MCH6164217.1"/>
    </source>
</evidence>
<dbReference type="EMBL" id="JAKXMK010000001">
    <property type="protein sequence ID" value="MCH6164217.1"/>
    <property type="molecule type" value="Genomic_DNA"/>
</dbReference>
<dbReference type="Pfam" id="PF00296">
    <property type="entry name" value="Bac_luciferase"/>
    <property type="match status" value="1"/>
</dbReference>
<accession>A0ABS9T6Q8</accession>
<keyword evidence="3" id="KW-1185">Reference proteome</keyword>
<protein>
    <submittedName>
        <fullName evidence="2">LLM class flavin-dependent oxidoreductase</fullName>
    </submittedName>
</protein>
<dbReference type="SUPFAM" id="SSF51679">
    <property type="entry name" value="Bacterial luciferase-like"/>
    <property type="match status" value="1"/>
</dbReference>
<organism evidence="2 3">
    <name type="scientific">Pseudonocardia alaniniphila</name>
    <dbReference type="NCBI Taxonomy" id="75291"/>
    <lineage>
        <taxon>Bacteria</taxon>
        <taxon>Bacillati</taxon>
        <taxon>Actinomycetota</taxon>
        <taxon>Actinomycetes</taxon>
        <taxon>Pseudonocardiales</taxon>
        <taxon>Pseudonocardiaceae</taxon>
        <taxon>Pseudonocardia</taxon>
    </lineage>
</organism>
<dbReference type="Gene3D" id="3.20.20.30">
    <property type="entry name" value="Luciferase-like domain"/>
    <property type="match status" value="1"/>
</dbReference>
<dbReference type="Proteomes" id="UP001299970">
    <property type="component" value="Unassembled WGS sequence"/>
</dbReference>
<feature type="domain" description="Luciferase-like" evidence="1">
    <location>
        <begin position="7"/>
        <end position="247"/>
    </location>
</feature>
<dbReference type="RefSeq" id="WP_241034245.1">
    <property type="nucleotide sequence ID" value="NZ_BAAAJF010000034.1"/>
</dbReference>
<reference evidence="2 3" key="1">
    <citation type="submission" date="2022-03" db="EMBL/GenBank/DDBJ databases">
        <title>Pseudonocardia alaer sp. nov., a novel actinomycete isolated from reed forest soil.</title>
        <authorList>
            <person name="Wang L."/>
        </authorList>
    </citation>
    <scope>NUCLEOTIDE SEQUENCE [LARGE SCALE GENOMIC DNA]</scope>
    <source>
        <strain evidence="2 3">Y-16303</strain>
    </source>
</reference>
<dbReference type="PANTHER" id="PTHR43244">
    <property type="match status" value="1"/>
</dbReference>
<proteinExistence type="predicted"/>
<name>A0ABS9T6Q8_9PSEU</name>
<dbReference type="InterPro" id="IPR011251">
    <property type="entry name" value="Luciferase-like_dom"/>
</dbReference>
<comment type="caution">
    <text evidence="2">The sequence shown here is derived from an EMBL/GenBank/DDBJ whole genome shotgun (WGS) entry which is preliminary data.</text>
</comment>
<dbReference type="PANTHER" id="PTHR43244:SF2">
    <property type="entry name" value="CONSERVED HYPOTHETICAL ALANINE AND PROLINE-RICH PROTEIN"/>
    <property type="match status" value="1"/>
</dbReference>
<dbReference type="InterPro" id="IPR036661">
    <property type="entry name" value="Luciferase-like_sf"/>
</dbReference>
<evidence type="ECO:0000259" key="1">
    <source>
        <dbReference type="Pfam" id="PF00296"/>
    </source>
</evidence>
<dbReference type="InterPro" id="IPR050564">
    <property type="entry name" value="F420-G6PD/mer"/>
</dbReference>
<sequence>MRDQPGERVAEIARLAESAGFTDLFLPEMGYAATTRITGRDPFIASASALAATTRLRVGPGVAITPVRAARAMALLAANCQEDSGGRFVLGCGISHRGALAAIGVPFPDSPMAHMTAYLVELRELSQKDLTFGNGFPVLLGALGPRMLRLAATAADGAVLNWLTPEHAETTSRVMAEAAAEIGNARPETALYVRVGEPEAVLAEADAYLTRFPNYRRHLDRQGLRTAEEVARRTAVTDLRPSAVRSVIAGYRAAGISVPCLSPSGMSIDQIRDLLESLAIR</sequence>
<gene>
    <name evidence="2" type="ORF">MMF94_00870</name>
</gene>
<dbReference type="CDD" id="cd01097">
    <property type="entry name" value="Tetrahydromethanopterin_reductase"/>
    <property type="match status" value="1"/>
</dbReference>
<evidence type="ECO:0000313" key="3">
    <source>
        <dbReference type="Proteomes" id="UP001299970"/>
    </source>
</evidence>